<comment type="caution">
    <text evidence="2">The sequence shown here is derived from an EMBL/GenBank/DDBJ whole genome shotgun (WGS) entry which is preliminary data.</text>
</comment>
<proteinExistence type="predicted"/>
<dbReference type="Gene3D" id="1.10.10.60">
    <property type="entry name" value="Homeodomain-like"/>
    <property type="match status" value="1"/>
</dbReference>
<dbReference type="EMBL" id="LAZR01002704">
    <property type="protein sequence ID" value="KKN26643.1"/>
    <property type="molecule type" value="Genomic_DNA"/>
</dbReference>
<reference evidence="2" key="1">
    <citation type="journal article" date="2015" name="Nature">
        <title>Complex archaea that bridge the gap between prokaryotes and eukaryotes.</title>
        <authorList>
            <person name="Spang A."/>
            <person name="Saw J.H."/>
            <person name="Jorgensen S.L."/>
            <person name="Zaremba-Niedzwiedzka K."/>
            <person name="Martijn J."/>
            <person name="Lind A.E."/>
            <person name="van Eijk R."/>
            <person name="Schleper C."/>
            <person name="Guy L."/>
            <person name="Ettema T.J."/>
        </authorList>
    </citation>
    <scope>NUCLEOTIDE SEQUENCE</scope>
</reference>
<sequence>MTELERGVTKEQFLNAVLNNELNHTNKELAKDLGISESMFYRLQREYKIESKAEVKSIIERYVAELLGQLRRNARKGSDRAIQLLLEMGDKYTPANKVDLSKKLIINYNIGSLKVPENAGTGKLPNQPQVPIESSEQSSAHKD</sequence>
<name>A0A0F9SB75_9ZZZZ</name>
<accession>A0A0F9SB75</accession>
<dbReference type="AlphaFoldDB" id="A0A0F9SB75"/>
<feature type="region of interest" description="Disordered" evidence="1">
    <location>
        <begin position="116"/>
        <end position="143"/>
    </location>
</feature>
<protein>
    <submittedName>
        <fullName evidence="2">Uncharacterized protein</fullName>
    </submittedName>
</protein>
<evidence type="ECO:0000313" key="2">
    <source>
        <dbReference type="EMBL" id="KKN26643.1"/>
    </source>
</evidence>
<organism evidence="2">
    <name type="scientific">marine sediment metagenome</name>
    <dbReference type="NCBI Taxonomy" id="412755"/>
    <lineage>
        <taxon>unclassified sequences</taxon>
        <taxon>metagenomes</taxon>
        <taxon>ecological metagenomes</taxon>
    </lineage>
</organism>
<feature type="compositionally biased region" description="Polar residues" evidence="1">
    <location>
        <begin position="124"/>
        <end position="143"/>
    </location>
</feature>
<gene>
    <name evidence="2" type="ORF">LCGC14_0872710</name>
</gene>
<evidence type="ECO:0000256" key="1">
    <source>
        <dbReference type="SAM" id="MobiDB-lite"/>
    </source>
</evidence>